<evidence type="ECO:0000313" key="2">
    <source>
        <dbReference type="Proteomes" id="UP001519287"/>
    </source>
</evidence>
<sequence>MDTYRKQRNYGCRIHDQGTYLGMRTIVMENDKVRISILADKGTEIFEYLYKPLDLDFMWLSENGVQNPRDYVSTSSDPISNFIDYYPGGWQEIFPNGGPTSVYKGAQFGQHGEVAHMPWSYRIVEDSAERIQVLFSVRTKKVPFLLEKTLTLVLGSSTLTIEEKLENLSDVPLQYMWGQHLAFGKPFLEEGCQIIVPEGIKIVTEATGPGEAGRVARGANYEWPLAAGHNGESVDLSILPPQGTPTDIAYLTGFNQTGEYALENSRIGAGIQVKWDAEQFPYLWFWQEFGETVDYPWYGRHYNIGLEPFSSYPTSGLSEAILNGTAAAIEPKGRKSFTMEVSPYTITNSESKSETKGT</sequence>
<gene>
    <name evidence="1" type="ORF">J2Z66_004026</name>
</gene>
<dbReference type="Gene3D" id="2.70.98.10">
    <property type="match status" value="1"/>
</dbReference>
<comment type="caution">
    <text evidence="1">The sequence shown here is derived from an EMBL/GenBank/DDBJ whole genome shotgun (WGS) entry which is preliminary data.</text>
</comment>
<dbReference type="RefSeq" id="WP_209973406.1">
    <property type="nucleotide sequence ID" value="NZ_JAGGLB010000013.1"/>
</dbReference>
<proteinExistence type="predicted"/>
<dbReference type="Proteomes" id="UP001519287">
    <property type="component" value="Unassembled WGS sequence"/>
</dbReference>
<dbReference type="SUPFAM" id="SSF74650">
    <property type="entry name" value="Galactose mutarotase-like"/>
    <property type="match status" value="1"/>
</dbReference>
<dbReference type="InterPro" id="IPR027839">
    <property type="entry name" value="DUF4432"/>
</dbReference>
<dbReference type="EMBL" id="JAGGLB010000013">
    <property type="protein sequence ID" value="MBP1992418.1"/>
    <property type="molecule type" value="Genomic_DNA"/>
</dbReference>
<name>A0ABS4IXX6_9BACL</name>
<reference evidence="1 2" key="1">
    <citation type="submission" date="2021-03" db="EMBL/GenBank/DDBJ databases">
        <title>Genomic Encyclopedia of Type Strains, Phase IV (KMG-IV): sequencing the most valuable type-strain genomes for metagenomic binning, comparative biology and taxonomic classification.</title>
        <authorList>
            <person name="Goeker M."/>
        </authorList>
    </citation>
    <scope>NUCLEOTIDE SEQUENCE [LARGE SCALE GENOMIC DNA]</scope>
    <source>
        <strain evidence="1 2">DSM 26048</strain>
    </source>
</reference>
<evidence type="ECO:0000313" key="1">
    <source>
        <dbReference type="EMBL" id="MBP1992418.1"/>
    </source>
</evidence>
<dbReference type="Pfam" id="PF14486">
    <property type="entry name" value="DUF4432"/>
    <property type="match status" value="1"/>
</dbReference>
<keyword evidence="2" id="KW-1185">Reference proteome</keyword>
<accession>A0ABS4IXX6</accession>
<dbReference type="InterPro" id="IPR011013">
    <property type="entry name" value="Gal_mutarotase_sf_dom"/>
</dbReference>
<dbReference type="InterPro" id="IPR014718">
    <property type="entry name" value="GH-type_carb-bd"/>
</dbReference>
<organism evidence="1 2">
    <name type="scientific">Paenibacillus eucommiae</name>
    <dbReference type="NCBI Taxonomy" id="1355755"/>
    <lineage>
        <taxon>Bacteria</taxon>
        <taxon>Bacillati</taxon>
        <taxon>Bacillota</taxon>
        <taxon>Bacilli</taxon>
        <taxon>Bacillales</taxon>
        <taxon>Paenibacillaceae</taxon>
        <taxon>Paenibacillus</taxon>
    </lineage>
</organism>
<protein>
    <submittedName>
        <fullName evidence="1">Galactose mutarotase-like enzyme</fullName>
    </submittedName>
</protein>